<accession>A0A0P8X7F3</accession>
<dbReference type="Proteomes" id="UP000050349">
    <property type="component" value="Unassembled WGS sequence"/>
</dbReference>
<organism evidence="1 2">
    <name type="scientific">Pseudomonas fluorescens</name>
    <dbReference type="NCBI Taxonomy" id="294"/>
    <lineage>
        <taxon>Bacteria</taxon>
        <taxon>Pseudomonadati</taxon>
        <taxon>Pseudomonadota</taxon>
        <taxon>Gammaproteobacteria</taxon>
        <taxon>Pseudomonadales</taxon>
        <taxon>Pseudomonadaceae</taxon>
        <taxon>Pseudomonas</taxon>
    </lineage>
</organism>
<dbReference type="EMBL" id="LJXB01000035">
    <property type="protein sequence ID" value="KPU62091.1"/>
    <property type="molecule type" value="Genomic_DNA"/>
</dbReference>
<name>A0A0P8X7F3_PSEFL</name>
<evidence type="ECO:0000313" key="2">
    <source>
        <dbReference type="Proteomes" id="UP000050349"/>
    </source>
</evidence>
<evidence type="ECO:0000313" key="1">
    <source>
        <dbReference type="EMBL" id="KPU62091.1"/>
    </source>
</evidence>
<dbReference type="PATRIC" id="fig|294.162.peg.139"/>
<dbReference type="AlphaFoldDB" id="A0A0P8X7F3"/>
<sequence>MLQEILLAVYSRRETYLPDQPARAWVFATARYKLARGGRVMMRFTTPYTIQLPACD</sequence>
<gene>
    <name evidence="1" type="ORF">AN403_6096</name>
</gene>
<proteinExistence type="predicted"/>
<comment type="caution">
    <text evidence="1">The sequence shown here is derived from an EMBL/GenBank/DDBJ whole genome shotgun (WGS) entry which is preliminary data.</text>
</comment>
<protein>
    <submittedName>
        <fullName evidence="1">RNA polymerase, sigma-24 subunit, ECF subfamily domain protein</fullName>
    </submittedName>
</protein>
<reference evidence="1 2" key="1">
    <citation type="submission" date="2015-09" db="EMBL/GenBank/DDBJ databases">
        <authorList>
            <person name="Jackson K.R."/>
            <person name="Lunt B.L."/>
            <person name="Fisher J.N.B."/>
            <person name="Gardner A.V."/>
            <person name="Bailey M.E."/>
            <person name="Deus L.M."/>
            <person name="Earl A.S."/>
            <person name="Gibby P.D."/>
            <person name="Hartmann K.A."/>
            <person name="Liu J.E."/>
            <person name="Manci A.M."/>
            <person name="Nielsen D.A."/>
            <person name="Solomon M.B."/>
            <person name="Breakwell D.P."/>
            <person name="Burnett S.H."/>
            <person name="Grose J.H."/>
        </authorList>
    </citation>
    <scope>NUCLEOTIDE SEQUENCE [LARGE SCALE GENOMIC DNA]</scope>
    <source>
        <strain evidence="1 2">S613</strain>
    </source>
</reference>